<dbReference type="eggNOG" id="COG1721">
    <property type="taxonomic scope" value="Bacteria"/>
</dbReference>
<dbReference type="InterPro" id="IPR002881">
    <property type="entry name" value="DUF58"/>
</dbReference>
<dbReference type="AlphaFoldDB" id="A0A0A5G9L5"/>
<feature type="transmembrane region" description="Helical" evidence="1">
    <location>
        <begin position="38"/>
        <end position="55"/>
    </location>
</feature>
<feature type="transmembrane region" description="Helical" evidence="1">
    <location>
        <begin position="12"/>
        <end position="32"/>
    </location>
</feature>
<dbReference type="STRING" id="1385511.GCA_000425225_03076"/>
<dbReference type="OrthoDB" id="9789943at2"/>
<sequence>MRQWKKEFGGNLEATYDMLVTLCVTIAVLALFTNKPNVYLVVGVVFAFVFLSKMYDKYVGHGITLVNKRTTYRLFPGDEVEMDLRLQNSSRLPIINGKFQFYANNVVQNERFLTVGHKKTNLYEIPLSIIDKGDAVVSVNMKAQKRGVTRLSDIEYHFPHLMSFENITLFFRDFYRTEFIIYPTPIPVKGLEERFHVTIGSQRTTFSPFEDQLSPMGTRDYLPSDPFHRINWKASARTQSLQTKVYERVHDITWVFVVNISESTRMRNTYVSHNIENILSYVTYMCQFAAEKGYAYEIHINARKAGSPPYFYLHEGLGNEHLRYALEFLARVNTEELILPYENLLYHVDKDLYKPKTLFLFGEVTPEAEMYARTWEKKRMNVYHIKEYEEGAYVGDVVKGVAAQ</sequence>
<dbReference type="RefSeq" id="WP_027446713.1">
    <property type="nucleotide sequence ID" value="NZ_AULJ01000039.1"/>
</dbReference>
<comment type="caution">
    <text evidence="3">The sequence shown here is derived from an EMBL/GenBank/DDBJ whole genome shotgun (WGS) entry which is preliminary data.</text>
</comment>
<accession>A0A0A5G9L5</accession>
<keyword evidence="1" id="KW-0472">Membrane</keyword>
<evidence type="ECO:0000313" key="3">
    <source>
        <dbReference type="EMBL" id="KGX87868.1"/>
    </source>
</evidence>
<dbReference type="PANTHER" id="PTHR34351">
    <property type="entry name" value="SLR1927 PROTEIN-RELATED"/>
    <property type="match status" value="1"/>
</dbReference>
<protein>
    <recommendedName>
        <fullName evidence="2">DUF58 domain-containing protein</fullName>
    </recommendedName>
</protein>
<organism evidence="3 4">
    <name type="scientific">Pontibacillus marinus BH030004 = DSM 16465</name>
    <dbReference type="NCBI Taxonomy" id="1385511"/>
    <lineage>
        <taxon>Bacteria</taxon>
        <taxon>Bacillati</taxon>
        <taxon>Bacillota</taxon>
        <taxon>Bacilli</taxon>
        <taxon>Bacillales</taxon>
        <taxon>Bacillaceae</taxon>
        <taxon>Pontibacillus</taxon>
    </lineage>
</organism>
<dbReference type="Proteomes" id="UP000030403">
    <property type="component" value="Unassembled WGS sequence"/>
</dbReference>
<keyword evidence="1" id="KW-0812">Transmembrane</keyword>
<reference evidence="3 4" key="1">
    <citation type="submission" date="2013-08" db="EMBL/GenBank/DDBJ databases">
        <authorList>
            <person name="Huang J."/>
            <person name="Wang G."/>
        </authorList>
    </citation>
    <scope>NUCLEOTIDE SEQUENCE [LARGE SCALE GENOMIC DNA]</scope>
    <source>
        <strain evidence="3 4">BH030004</strain>
    </source>
</reference>
<dbReference type="EMBL" id="AVPF01000022">
    <property type="protein sequence ID" value="KGX87868.1"/>
    <property type="molecule type" value="Genomic_DNA"/>
</dbReference>
<dbReference type="PANTHER" id="PTHR34351:SF2">
    <property type="entry name" value="DUF58 DOMAIN-CONTAINING PROTEIN"/>
    <property type="match status" value="1"/>
</dbReference>
<feature type="domain" description="DUF58" evidence="2">
    <location>
        <begin position="218"/>
        <end position="288"/>
    </location>
</feature>
<proteinExistence type="predicted"/>
<evidence type="ECO:0000259" key="2">
    <source>
        <dbReference type="Pfam" id="PF01882"/>
    </source>
</evidence>
<name>A0A0A5G9L5_9BACI</name>
<evidence type="ECO:0000256" key="1">
    <source>
        <dbReference type="SAM" id="Phobius"/>
    </source>
</evidence>
<gene>
    <name evidence="3" type="ORF">N783_09130</name>
</gene>
<dbReference type="Pfam" id="PF01882">
    <property type="entry name" value="DUF58"/>
    <property type="match status" value="1"/>
</dbReference>
<keyword evidence="4" id="KW-1185">Reference proteome</keyword>
<evidence type="ECO:0000313" key="4">
    <source>
        <dbReference type="Proteomes" id="UP000030403"/>
    </source>
</evidence>
<keyword evidence="1" id="KW-1133">Transmembrane helix</keyword>